<dbReference type="GO" id="GO:0140359">
    <property type="term" value="F:ABC-type transporter activity"/>
    <property type="evidence" value="ECO:0007669"/>
    <property type="project" value="InterPro"/>
</dbReference>
<dbReference type="Pfam" id="PF00005">
    <property type="entry name" value="ABC_tran"/>
    <property type="match status" value="1"/>
</dbReference>
<keyword evidence="2 7" id="KW-0812">Transmembrane</keyword>
<dbReference type="PROSITE" id="PS00211">
    <property type="entry name" value="ABC_TRANSPORTER_1"/>
    <property type="match status" value="1"/>
</dbReference>
<dbReference type="InterPro" id="IPR027417">
    <property type="entry name" value="P-loop_NTPase"/>
</dbReference>
<dbReference type="PROSITE" id="PS50929">
    <property type="entry name" value="ABC_TM1F"/>
    <property type="match status" value="1"/>
</dbReference>
<evidence type="ECO:0000313" key="11">
    <source>
        <dbReference type="Proteomes" id="UP000000392"/>
    </source>
</evidence>
<evidence type="ECO:0000259" key="8">
    <source>
        <dbReference type="PROSITE" id="PS50893"/>
    </source>
</evidence>
<dbReference type="InterPro" id="IPR003593">
    <property type="entry name" value="AAA+_ATPase"/>
</dbReference>
<evidence type="ECO:0000259" key="9">
    <source>
        <dbReference type="PROSITE" id="PS50929"/>
    </source>
</evidence>
<evidence type="ECO:0000256" key="1">
    <source>
        <dbReference type="ARBA" id="ARBA00004651"/>
    </source>
</evidence>
<evidence type="ECO:0000256" key="7">
    <source>
        <dbReference type="SAM" id="Phobius"/>
    </source>
</evidence>
<feature type="transmembrane region" description="Helical" evidence="7">
    <location>
        <begin position="307"/>
        <end position="327"/>
    </location>
</feature>
<dbReference type="SUPFAM" id="SSF52540">
    <property type="entry name" value="P-loop containing nucleoside triphosphate hydrolases"/>
    <property type="match status" value="1"/>
</dbReference>
<feature type="transmembrane region" description="Helical" evidence="7">
    <location>
        <begin position="176"/>
        <end position="209"/>
    </location>
</feature>
<dbReference type="InterPro" id="IPR003439">
    <property type="entry name" value="ABC_transporter-like_ATP-bd"/>
</dbReference>
<dbReference type="Pfam" id="PF00664">
    <property type="entry name" value="ABC_membrane"/>
    <property type="match status" value="1"/>
</dbReference>
<keyword evidence="4 10" id="KW-0067">ATP-binding</keyword>
<evidence type="ECO:0000256" key="3">
    <source>
        <dbReference type="ARBA" id="ARBA00022741"/>
    </source>
</evidence>
<dbReference type="Gene3D" id="1.20.1560.10">
    <property type="entry name" value="ABC transporter type 1, transmembrane domain"/>
    <property type="match status" value="1"/>
</dbReference>
<dbReference type="InterPro" id="IPR011527">
    <property type="entry name" value="ABC1_TM_dom"/>
</dbReference>
<proteinExistence type="predicted"/>
<dbReference type="PROSITE" id="PS50893">
    <property type="entry name" value="ABC_TRANSPORTER_2"/>
    <property type="match status" value="1"/>
</dbReference>
<dbReference type="GO" id="GO:0005886">
    <property type="term" value="C:plasma membrane"/>
    <property type="evidence" value="ECO:0007669"/>
    <property type="project" value="UniProtKB-SubCell"/>
</dbReference>
<feature type="domain" description="ABC transmembrane type-1" evidence="9">
    <location>
        <begin position="47"/>
        <end position="338"/>
    </location>
</feature>
<dbReference type="Proteomes" id="UP000000392">
    <property type="component" value="Chromosome"/>
</dbReference>
<evidence type="ECO:0000313" key="10">
    <source>
        <dbReference type="EMBL" id="ADI89154.1"/>
    </source>
</evidence>
<feature type="transmembrane region" description="Helical" evidence="7">
    <location>
        <begin position="46"/>
        <end position="66"/>
    </location>
</feature>
<dbReference type="InterPro" id="IPR036640">
    <property type="entry name" value="ABC1_TM_sf"/>
</dbReference>
<protein>
    <submittedName>
        <fullName evidence="10">ABC transporter ATP-binding protein</fullName>
    </submittedName>
</protein>
<accession>A0AAN0P5C7</accession>
<dbReference type="Gene3D" id="3.40.50.300">
    <property type="entry name" value="P-loop containing nucleotide triphosphate hydrolases"/>
    <property type="match status" value="1"/>
</dbReference>
<evidence type="ECO:0000256" key="5">
    <source>
        <dbReference type="ARBA" id="ARBA00022989"/>
    </source>
</evidence>
<comment type="subcellular location">
    <subcellularLocation>
        <location evidence="1">Cell membrane</location>
        <topology evidence="1">Multi-pass membrane protein</topology>
    </subcellularLocation>
</comment>
<dbReference type="KEGG" id="acd:AOLE_01255"/>
<keyword evidence="3" id="KW-0547">Nucleotide-binding</keyword>
<feature type="transmembrane region" description="Helical" evidence="7">
    <location>
        <begin position="276"/>
        <end position="301"/>
    </location>
</feature>
<dbReference type="GO" id="GO:0016887">
    <property type="term" value="F:ATP hydrolysis activity"/>
    <property type="evidence" value="ECO:0007669"/>
    <property type="project" value="InterPro"/>
</dbReference>
<name>A0AAN0P5C7_ACISD</name>
<feature type="transmembrane region" description="Helical" evidence="7">
    <location>
        <begin position="86"/>
        <end position="105"/>
    </location>
</feature>
<dbReference type="PANTHER" id="PTHR24221:SF503">
    <property type="entry name" value="MITOCHONDRIAL POTASSIUM CHANNEL ATP-BINDING SUBUNIT"/>
    <property type="match status" value="1"/>
</dbReference>
<keyword evidence="5 7" id="KW-1133">Transmembrane helix</keyword>
<dbReference type="InterPro" id="IPR017871">
    <property type="entry name" value="ABC_transporter-like_CS"/>
</dbReference>
<feature type="transmembrane region" description="Helical" evidence="7">
    <location>
        <begin position="117"/>
        <end position="136"/>
    </location>
</feature>
<dbReference type="CDD" id="cd03228">
    <property type="entry name" value="ABCC_MRP_Like"/>
    <property type="match status" value="1"/>
</dbReference>
<organism evidence="10 11">
    <name type="scientific">Acinetobacter oleivorans (strain JCM 16667 / KCTC 23045 / DR1)</name>
    <dbReference type="NCBI Taxonomy" id="436717"/>
    <lineage>
        <taxon>Bacteria</taxon>
        <taxon>Pseudomonadati</taxon>
        <taxon>Pseudomonadota</taxon>
        <taxon>Gammaproteobacteria</taxon>
        <taxon>Moraxellales</taxon>
        <taxon>Moraxellaceae</taxon>
        <taxon>Acinetobacter</taxon>
    </lineage>
</organism>
<sequence>MKLFLTRFNRKKDTEMKFLLSSQDIQNYKFIWQVSKENYKKQKSSMFLMFLLVMFSAFFTTLLPYLLKIIIDYSAHEYNFFLNIKLPFNFLYLLVLAYATAWLVNELCHWTQNIFSAYLMVDFKGALIFAGLKNYLNLKKDEQDQIEAGTVISDLARGSSAFGEINLTLLLHLGPIIFQLAMIFAVLFTTISLVFSISFLLIAIIIFLVSFHINKTSSSLFDAMYQKDNQVNSHLIHQISNSYEIKVKNAVPFQLSKFNETLNLSITTAKDRNKKIGLLMISQLFMIFLFLLIFMLFTVFLSTEKQLTPGAFVLISTYIIQLTNPFLAVSQSLMRLNGNFVALAKYRQYFNLKKEQYTSSAIQYSEVLFQFINAQFLLGKRAVNHFDLTILANKTYIVIGPTGLGKTSLMNYLMGVYQIQSGQLLYKNIDISHNFSKPIFDEVIYVAQQPVIFPYSLRENLVYNSQHIYEDSYLLQMLEQFSLLHILKKHQLTLDDDLTEIYKNFSGGEKQRICILRGLLARPQLIILDEPTAALDVGTAKNILKYIQQVVPSVIMITHSPYAMELADEVIDLEKLLN</sequence>
<evidence type="ECO:0000256" key="2">
    <source>
        <dbReference type="ARBA" id="ARBA00022692"/>
    </source>
</evidence>
<feature type="domain" description="ABC transporter" evidence="8">
    <location>
        <begin position="362"/>
        <end position="577"/>
    </location>
</feature>
<dbReference type="GO" id="GO:0005524">
    <property type="term" value="F:ATP binding"/>
    <property type="evidence" value="ECO:0007669"/>
    <property type="project" value="UniProtKB-KW"/>
</dbReference>
<dbReference type="EMBL" id="CP002080">
    <property type="protein sequence ID" value="ADI89154.1"/>
    <property type="molecule type" value="Genomic_DNA"/>
</dbReference>
<dbReference type="SMART" id="SM00382">
    <property type="entry name" value="AAA"/>
    <property type="match status" value="1"/>
</dbReference>
<dbReference type="AlphaFoldDB" id="A0AAN0P5C7"/>
<dbReference type="InterPro" id="IPR039421">
    <property type="entry name" value="Type_1_exporter"/>
</dbReference>
<dbReference type="SUPFAM" id="SSF90123">
    <property type="entry name" value="ABC transporter transmembrane region"/>
    <property type="match status" value="1"/>
</dbReference>
<gene>
    <name evidence="10" type="ordered locus">AOLE_01255</name>
</gene>
<keyword evidence="6 7" id="KW-0472">Membrane</keyword>
<dbReference type="PANTHER" id="PTHR24221">
    <property type="entry name" value="ATP-BINDING CASSETTE SUB-FAMILY B"/>
    <property type="match status" value="1"/>
</dbReference>
<evidence type="ECO:0000256" key="4">
    <source>
        <dbReference type="ARBA" id="ARBA00022840"/>
    </source>
</evidence>
<evidence type="ECO:0000256" key="6">
    <source>
        <dbReference type="ARBA" id="ARBA00023136"/>
    </source>
</evidence>
<reference evidence="10 11" key="1">
    <citation type="journal article" date="2010" name="J. Bacteriol.">
        <title>Complete genome sequence of the diesel-degrading Acinetobacter sp. strain DR1.</title>
        <authorList>
            <person name="Jung J."/>
            <person name="Baek J.H."/>
            <person name="Park W."/>
        </authorList>
    </citation>
    <scope>NUCLEOTIDE SEQUENCE [LARGE SCALE GENOMIC DNA]</scope>
    <source>
        <strain evidence="11">JCM 16667 / KCTC 23045 / DR1</strain>
    </source>
</reference>